<evidence type="ECO:0000313" key="2">
    <source>
        <dbReference type="EMBL" id="QTA86784.1"/>
    </source>
</evidence>
<dbReference type="AlphaFoldDB" id="A0A975BKK6"/>
<evidence type="ECO:0000313" key="3">
    <source>
        <dbReference type="Proteomes" id="UP000663722"/>
    </source>
</evidence>
<name>A0A975BKK6_9BACT</name>
<protein>
    <submittedName>
        <fullName evidence="2">Uncharacterized protein</fullName>
    </submittedName>
</protein>
<feature type="transmembrane region" description="Helical" evidence="1">
    <location>
        <begin position="21"/>
        <end position="41"/>
    </location>
</feature>
<keyword evidence="1" id="KW-0812">Transmembrane</keyword>
<dbReference type="KEGG" id="dmm:dnm_028080"/>
<organism evidence="2 3">
    <name type="scientific">Desulfonema magnum</name>
    <dbReference type="NCBI Taxonomy" id="45655"/>
    <lineage>
        <taxon>Bacteria</taxon>
        <taxon>Pseudomonadati</taxon>
        <taxon>Thermodesulfobacteriota</taxon>
        <taxon>Desulfobacteria</taxon>
        <taxon>Desulfobacterales</taxon>
        <taxon>Desulfococcaceae</taxon>
        <taxon>Desulfonema</taxon>
    </lineage>
</organism>
<keyword evidence="3" id="KW-1185">Reference proteome</keyword>
<keyword evidence="1" id="KW-0472">Membrane</keyword>
<keyword evidence="1" id="KW-1133">Transmembrane helix</keyword>
<evidence type="ECO:0000256" key="1">
    <source>
        <dbReference type="SAM" id="Phobius"/>
    </source>
</evidence>
<accession>A0A975BKK6</accession>
<proteinExistence type="predicted"/>
<dbReference type="EMBL" id="CP061800">
    <property type="protein sequence ID" value="QTA86784.1"/>
    <property type="molecule type" value="Genomic_DNA"/>
</dbReference>
<gene>
    <name evidence="2" type="ORF">dnm_028080</name>
</gene>
<sequence length="43" mass="5188">MAGKQLDIEKIQVSQIRLRRIGVILLLAWHMLHMMIMMILWKK</sequence>
<reference evidence="2" key="1">
    <citation type="journal article" date="2021" name="Microb. Physiol.">
        <title>Proteogenomic Insights into the Physiology of Marine, Sulfate-Reducing, Filamentous Desulfonema limicola and Desulfonema magnum.</title>
        <authorList>
            <person name="Schnaars V."/>
            <person name="Wohlbrand L."/>
            <person name="Scheve S."/>
            <person name="Hinrichs C."/>
            <person name="Reinhardt R."/>
            <person name="Rabus R."/>
        </authorList>
    </citation>
    <scope>NUCLEOTIDE SEQUENCE</scope>
    <source>
        <strain evidence="2">4be13</strain>
    </source>
</reference>
<dbReference type="Proteomes" id="UP000663722">
    <property type="component" value="Chromosome"/>
</dbReference>